<evidence type="ECO:0008006" key="3">
    <source>
        <dbReference type="Google" id="ProtNLM"/>
    </source>
</evidence>
<accession>A0A4V2UTP8</accession>
<dbReference type="EMBL" id="SMAD01000005">
    <property type="protein sequence ID" value="TCS87196.1"/>
    <property type="molecule type" value="Genomic_DNA"/>
</dbReference>
<reference evidence="1 2" key="1">
    <citation type="submission" date="2019-03" db="EMBL/GenBank/DDBJ databases">
        <title>Genomic Encyclopedia of Type Strains, Phase IV (KMG-IV): sequencing the most valuable type-strain genomes for metagenomic binning, comparative biology and taxonomic classification.</title>
        <authorList>
            <person name="Goeker M."/>
        </authorList>
    </citation>
    <scope>NUCLEOTIDE SEQUENCE [LARGE SCALE GENOMIC DNA]</scope>
    <source>
        <strain evidence="1 2">DSM 21100</strain>
    </source>
</reference>
<name>A0A4V2UTP8_9SPHI</name>
<evidence type="ECO:0000313" key="2">
    <source>
        <dbReference type="Proteomes" id="UP000295807"/>
    </source>
</evidence>
<organism evidence="1 2">
    <name type="scientific">Anseongella ginsenosidimutans</name>
    <dbReference type="NCBI Taxonomy" id="496056"/>
    <lineage>
        <taxon>Bacteria</taxon>
        <taxon>Pseudomonadati</taxon>
        <taxon>Bacteroidota</taxon>
        <taxon>Sphingobacteriia</taxon>
        <taxon>Sphingobacteriales</taxon>
        <taxon>Sphingobacteriaceae</taxon>
        <taxon>Anseongella</taxon>
    </lineage>
</organism>
<comment type="caution">
    <text evidence="1">The sequence shown here is derived from an EMBL/GenBank/DDBJ whole genome shotgun (WGS) entry which is preliminary data.</text>
</comment>
<gene>
    <name evidence="1" type="ORF">EDD80_1057</name>
</gene>
<sequence>MNTSWERFIGESQEILTHFSKLELIIPENEPPQLSGALELENTAGDIYDQYQVKVVASDDSSTWFPGVFEVGGRLPHNSDWHVFEDGHCCIKPIPEQIILCRKGLPLLQFIQEHVLPYFHAQKFREQHGYYLHERSHGELGNLEYIAGVLKTQSRASMRQYLWYILHGREPSRSNRCFCGSRKLYRYCHRDAYRNLCLLPKELIYKYVKIIDTS</sequence>
<dbReference type="Proteomes" id="UP000295807">
    <property type="component" value="Unassembled WGS sequence"/>
</dbReference>
<proteinExistence type="predicted"/>
<keyword evidence="2" id="KW-1185">Reference proteome</keyword>
<evidence type="ECO:0000313" key="1">
    <source>
        <dbReference type="EMBL" id="TCS87196.1"/>
    </source>
</evidence>
<protein>
    <recommendedName>
        <fullName evidence="3">SEC-C motif-containing protein</fullName>
    </recommendedName>
</protein>
<dbReference type="AlphaFoldDB" id="A0A4V2UTP8"/>